<name>A0AAV3UIN9_9EURY</name>
<dbReference type="InterPro" id="IPR036390">
    <property type="entry name" value="WH_DNA-bd_sf"/>
</dbReference>
<dbReference type="AlphaFoldDB" id="A0AAV3UIN9"/>
<keyword evidence="4" id="KW-1185">Reference proteome</keyword>
<protein>
    <recommendedName>
        <fullName evidence="5">Transcriptional regulator</fullName>
    </recommendedName>
</protein>
<evidence type="ECO:0008006" key="5">
    <source>
        <dbReference type="Google" id="ProtNLM"/>
    </source>
</evidence>
<evidence type="ECO:0000313" key="4">
    <source>
        <dbReference type="Proteomes" id="UP001501729"/>
    </source>
</evidence>
<dbReference type="InterPro" id="IPR036388">
    <property type="entry name" value="WH-like_DNA-bd_sf"/>
</dbReference>
<gene>
    <name evidence="3" type="ORF">GCM10025751_28110</name>
</gene>
<dbReference type="GeneID" id="68615533"/>
<proteinExistence type="predicted"/>
<dbReference type="RefSeq" id="WP_227777412.1">
    <property type="nucleotide sequence ID" value="NZ_BAABKX010000011.1"/>
</dbReference>
<dbReference type="Proteomes" id="UP001501729">
    <property type="component" value="Unassembled WGS sequence"/>
</dbReference>
<evidence type="ECO:0000313" key="3">
    <source>
        <dbReference type="EMBL" id="GAA5052170.1"/>
    </source>
</evidence>
<feature type="coiled-coil region" evidence="1">
    <location>
        <begin position="123"/>
        <end position="150"/>
    </location>
</feature>
<comment type="caution">
    <text evidence="3">The sequence shown here is derived from an EMBL/GenBank/DDBJ whole genome shotgun (WGS) entry which is preliminary data.</text>
</comment>
<keyword evidence="1" id="KW-0175">Coiled coil</keyword>
<dbReference type="Gene3D" id="1.10.10.10">
    <property type="entry name" value="Winged helix-like DNA-binding domain superfamily/Winged helix DNA-binding domain"/>
    <property type="match status" value="1"/>
</dbReference>
<feature type="region of interest" description="Disordered" evidence="2">
    <location>
        <begin position="1"/>
        <end position="28"/>
    </location>
</feature>
<reference evidence="3 4" key="1">
    <citation type="journal article" date="2019" name="Int. J. Syst. Evol. Microbiol.">
        <title>The Global Catalogue of Microorganisms (GCM) 10K type strain sequencing project: providing services to taxonomists for standard genome sequencing and annotation.</title>
        <authorList>
            <consortium name="The Broad Institute Genomics Platform"/>
            <consortium name="The Broad Institute Genome Sequencing Center for Infectious Disease"/>
            <person name="Wu L."/>
            <person name="Ma J."/>
        </authorList>
    </citation>
    <scope>NUCLEOTIDE SEQUENCE [LARGE SCALE GENOMIC DNA]</scope>
    <source>
        <strain evidence="3 4">JCM 17504</strain>
    </source>
</reference>
<sequence>MPADTSDHDDEDRGAQMDTIERKLNQGSQHRRSILAAFANADESELNTSILRERADVPTGSANHHLVTMEEWGLIEDTEEREYPAGGGRPARIWRLTEFAEEFIETTDTALSPPPTTETAARVAAVENRLETVENQLDDQEKIKKALVLLASKSDAVSDENVAKMRDLLDVN</sequence>
<dbReference type="EMBL" id="BAABKX010000011">
    <property type="protein sequence ID" value="GAA5052170.1"/>
    <property type="molecule type" value="Genomic_DNA"/>
</dbReference>
<dbReference type="SUPFAM" id="SSF46785">
    <property type="entry name" value="Winged helix' DNA-binding domain"/>
    <property type="match status" value="1"/>
</dbReference>
<feature type="compositionally biased region" description="Basic and acidic residues" evidence="2">
    <location>
        <begin position="11"/>
        <end position="24"/>
    </location>
</feature>
<organism evidence="3 4">
    <name type="scientific">Haladaptatus pallidirubidus</name>
    <dbReference type="NCBI Taxonomy" id="1008152"/>
    <lineage>
        <taxon>Archaea</taxon>
        <taxon>Methanobacteriati</taxon>
        <taxon>Methanobacteriota</taxon>
        <taxon>Stenosarchaea group</taxon>
        <taxon>Halobacteria</taxon>
        <taxon>Halobacteriales</taxon>
        <taxon>Haladaptataceae</taxon>
        <taxon>Haladaptatus</taxon>
    </lineage>
</organism>
<accession>A0AAV3UIN9</accession>
<evidence type="ECO:0000256" key="1">
    <source>
        <dbReference type="SAM" id="Coils"/>
    </source>
</evidence>
<evidence type="ECO:0000256" key="2">
    <source>
        <dbReference type="SAM" id="MobiDB-lite"/>
    </source>
</evidence>